<comment type="caution">
    <text evidence="2">The sequence shown here is derived from an EMBL/GenBank/DDBJ whole genome shotgun (WGS) entry which is preliminary data.</text>
</comment>
<proteinExistence type="predicted"/>
<organism evidence="2 3">
    <name type="scientific">Paraburkholderia azotifigens</name>
    <dbReference type="NCBI Taxonomy" id="2057004"/>
    <lineage>
        <taxon>Bacteria</taxon>
        <taxon>Pseudomonadati</taxon>
        <taxon>Pseudomonadota</taxon>
        <taxon>Betaproteobacteria</taxon>
        <taxon>Burkholderiales</taxon>
        <taxon>Burkholderiaceae</taxon>
        <taxon>Paraburkholderia</taxon>
    </lineage>
</organism>
<evidence type="ECO:0000313" key="2">
    <source>
        <dbReference type="EMBL" id="MEM5338839.1"/>
    </source>
</evidence>
<dbReference type="InterPro" id="IPR009492">
    <property type="entry name" value="TniQ"/>
</dbReference>
<name>A0ABU9QX06_9BURK</name>
<dbReference type="Pfam" id="PF06527">
    <property type="entry name" value="TniQ"/>
    <property type="match status" value="1"/>
</dbReference>
<feature type="domain" description="TniQ" evidence="1">
    <location>
        <begin position="5"/>
        <end position="119"/>
    </location>
</feature>
<dbReference type="RefSeq" id="WP_342958590.1">
    <property type="nucleotide sequence ID" value="NZ_JAZHFZ010000002.1"/>
</dbReference>
<sequence>MSLVLTYAPKDDESGMGYYRRLAADNALFNWRDLASTAGVERNRRALLTRTDDVARNLDLELAWTEFALQQENFCQGWGRLHRGQSDAVCPACLAESPHLRRYWGHAYVTACARHRFLLVDQCDACGKHLSPERLYIGLCSCGHDLTSLPRVPATRAQQWLSTLIASNGQQSGSAKPPVHGVDINVLVKVVRTLCQYADPTRPGLPRGAALPKFVTEAVEFLSPLESLLSDWPTGFRNHVEQRIASGRKDARTLNTLLGDWYVSLRKACQGTALEQLLEIIIDVAARKSDCVLGLDSAKDMAVDSTGYIRAPDAAKAIGVSVSRLHDAIAAGECVHRARRTGTRGQLFEIPCPEVERIQRQRARWISDTAACELAGVTLVVLERMKAAGVIQSDVRWREDLMKGGPVNRQSILDLHECVGRLSQHAAVIDDATCTWAALTCRRMGERKAIESLMLAIASGKVKAVARGRTLGEMAFLRSDVSQYFGTPLLEAGMSIQQLAKATGWKWESIQNWADKGLLASELIQRRGQPCHVVLPHQLLEFRQRYVPLADLARAMGTKSSALARLLPGIELVGAKQLPDGATRGGLIRVADLGRLAVIGARAGHDLFVPAPTSSHEVTEHGD</sequence>
<reference evidence="2 3" key="1">
    <citation type="submission" date="2024-01" db="EMBL/GenBank/DDBJ databases">
        <title>The diversity of rhizobia nodulating Mimosa spp. in eleven states of Brazil covering several biomes is determined by host plant, location, and edaphic factors.</title>
        <authorList>
            <person name="Rouws L."/>
            <person name="Barauna A."/>
            <person name="Beukes C."/>
            <person name="De Faria S.M."/>
            <person name="Gross E."/>
            <person name="Dos Reis Junior F.B."/>
            <person name="Simon M."/>
            <person name="Maluk M."/>
            <person name="Odee D.W."/>
            <person name="Kenicer G."/>
            <person name="Young J.P.W."/>
            <person name="Reis V.M."/>
            <person name="Zilli J."/>
            <person name="James E.K."/>
        </authorList>
    </citation>
    <scope>NUCLEOTIDE SEQUENCE [LARGE SCALE GENOMIC DNA]</scope>
    <source>
        <strain evidence="2 3">JPY530</strain>
    </source>
</reference>
<evidence type="ECO:0000259" key="1">
    <source>
        <dbReference type="Pfam" id="PF06527"/>
    </source>
</evidence>
<accession>A0ABU9QX06</accession>
<dbReference type="EMBL" id="JAZHGA010000002">
    <property type="protein sequence ID" value="MEM5338839.1"/>
    <property type="molecule type" value="Genomic_DNA"/>
</dbReference>
<evidence type="ECO:0000313" key="3">
    <source>
        <dbReference type="Proteomes" id="UP001481677"/>
    </source>
</evidence>
<gene>
    <name evidence="2" type="ORF">V4C56_04260</name>
</gene>
<dbReference type="Proteomes" id="UP001481677">
    <property type="component" value="Unassembled WGS sequence"/>
</dbReference>
<protein>
    <submittedName>
        <fullName evidence="2">TniQ family protein</fullName>
    </submittedName>
</protein>
<keyword evidence="3" id="KW-1185">Reference proteome</keyword>